<name>A0ACC5RDF2_9HYPH</name>
<evidence type="ECO:0000313" key="1">
    <source>
        <dbReference type="EMBL" id="MBK1870731.1"/>
    </source>
</evidence>
<reference evidence="1" key="1">
    <citation type="submission" date="2021-01" db="EMBL/GenBank/DDBJ databases">
        <authorList>
            <person name="Sun Q."/>
        </authorList>
    </citation>
    <scope>NUCLEOTIDE SEQUENCE</scope>
    <source>
        <strain evidence="1">YIM B02566</strain>
    </source>
</reference>
<evidence type="ECO:0000313" key="2">
    <source>
        <dbReference type="Proteomes" id="UP000616151"/>
    </source>
</evidence>
<dbReference type="EMBL" id="JAENHL010000008">
    <property type="protein sequence ID" value="MBK1870731.1"/>
    <property type="molecule type" value="Genomic_DNA"/>
</dbReference>
<comment type="caution">
    <text evidence="1">The sequence shown here is derived from an EMBL/GenBank/DDBJ whole genome shotgun (WGS) entry which is preliminary data.</text>
</comment>
<organism evidence="1 2">
    <name type="scientific">Taklimakanibacter albus</name>
    <dbReference type="NCBI Taxonomy" id="2800327"/>
    <lineage>
        <taxon>Bacteria</taxon>
        <taxon>Pseudomonadati</taxon>
        <taxon>Pseudomonadota</taxon>
        <taxon>Alphaproteobacteria</taxon>
        <taxon>Hyphomicrobiales</taxon>
        <taxon>Aestuariivirgaceae</taxon>
        <taxon>Taklimakanibacter</taxon>
    </lineage>
</organism>
<dbReference type="Proteomes" id="UP000616151">
    <property type="component" value="Unassembled WGS sequence"/>
</dbReference>
<accession>A0ACC5RDF2</accession>
<protein>
    <submittedName>
        <fullName evidence="1">L,D-transpeptidase</fullName>
    </submittedName>
</protein>
<proteinExistence type="predicted"/>
<sequence>MPNSPGLQRTPQTSRRALLRSSFPYLVGLATFTAGGRAAFAAADVAAPANHPDTARPNLPVDGEAELFPIAHDDVRKVSRRFRRKEVAYETSEVPGTIIVDVDARQLFFTLPGGRAQRYGIGVGKQGFEWSGAAVIRRKAKWPRWVPPKEMVARDHLAAQWANGMPGGPDNPLGARALYLYQGEVDTLYRIHGTSQPQSIGKAVSSGCIRLLNADVADLFERVPVGTKVVVLPSARRVAAQEGPQFGRSQRGRDR</sequence>
<gene>
    <name evidence="1" type="ORF">JHL16_30475</name>
</gene>
<keyword evidence="2" id="KW-1185">Reference proteome</keyword>